<dbReference type="SUPFAM" id="SSF46785">
    <property type="entry name" value="Winged helix' DNA-binding domain"/>
    <property type="match status" value="1"/>
</dbReference>
<reference evidence="6 7" key="1">
    <citation type="submission" date="2023-03" db="EMBL/GenBank/DDBJ databases">
        <title>Draft genome sequence of Streptomyces sp. K1PA1 isolated from peat swamp forest in Thailand.</title>
        <authorList>
            <person name="Klaysubun C."/>
            <person name="Duangmal K."/>
        </authorList>
    </citation>
    <scope>NUCLEOTIDE SEQUENCE [LARGE SCALE GENOMIC DNA]</scope>
    <source>
        <strain evidence="6 7">K1PA1</strain>
    </source>
</reference>
<dbReference type="InterPro" id="IPR016461">
    <property type="entry name" value="COMT-like"/>
</dbReference>
<dbReference type="InterPro" id="IPR012967">
    <property type="entry name" value="COMT_dimerisation"/>
</dbReference>
<proteinExistence type="predicted"/>
<dbReference type="GO" id="GO:0008168">
    <property type="term" value="F:methyltransferase activity"/>
    <property type="evidence" value="ECO:0007669"/>
    <property type="project" value="UniProtKB-KW"/>
</dbReference>
<dbReference type="PIRSF" id="PIRSF005739">
    <property type="entry name" value="O-mtase"/>
    <property type="match status" value="1"/>
</dbReference>
<comment type="caution">
    <text evidence="6">The sequence shown here is derived from an EMBL/GenBank/DDBJ whole genome shotgun (WGS) entry which is preliminary data.</text>
</comment>
<feature type="domain" description="O-methyltransferase dimerisation" evidence="5">
    <location>
        <begin position="17"/>
        <end position="83"/>
    </location>
</feature>
<protein>
    <submittedName>
        <fullName evidence="6">Methyltransferase</fullName>
    </submittedName>
</protein>
<name>A0ABT6A625_9ACTN</name>
<dbReference type="Gene3D" id="1.10.287.1350">
    <property type="match status" value="1"/>
</dbReference>
<dbReference type="PANTHER" id="PTHR43712:SF2">
    <property type="entry name" value="O-METHYLTRANSFERASE CICE"/>
    <property type="match status" value="1"/>
</dbReference>
<dbReference type="InterPro" id="IPR036388">
    <property type="entry name" value="WH-like_DNA-bd_sf"/>
</dbReference>
<dbReference type="Proteomes" id="UP001221150">
    <property type="component" value="Unassembled WGS sequence"/>
</dbReference>
<gene>
    <name evidence="6" type="ORF">P3H78_14940</name>
</gene>
<dbReference type="EMBL" id="JARJBB010000006">
    <property type="protein sequence ID" value="MDF3299902.1"/>
    <property type="molecule type" value="Genomic_DNA"/>
</dbReference>
<dbReference type="GO" id="GO:0032259">
    <property type="term" value="P:methylation"/>
    <property type="evidence" value="ECO:0007669"/>
    <property type="project" value="UniProtKB-KW"/>
</dbReference>
<evidence type="ECO:0000313" key="6">
    <source>
        <dbReference type="EMBL" id="MDF3299902.1"/>
    </source>
</evidence>
<evidence type="ECO:0000256" key="2">
    <source>
        <dbReference type="ARBA" id="ARBA00022679"/>
    </source>
</evidence>
<keyword evidence="2" id="KW-0808">Transferase</keyword>
<dbReference type="Pfam" id="PF00891">
    <property type="entry name" value="Methyltransf_2"/>
    <property type="match status" value="1"/>
</dbReference>
<dbReference type="PROSITE" id="PS51683">
    <property type="entry name" value="SAM_OMT_II"/>
    <property type="match status" value="1"/>
</dbReference>
<keyword evidence="3" id="KW-0949">S-adenosyl-L-methionine</keyword>
<organism evidence="6 7">
    <name type="scientific">Streptomyces tropicalis</name>
    <dbReference type="NCBI Taxonomy" id="3034234"/>
    <lineage>
        <taxon>Bacteria</taxon>
        <taxon>Bacillati</taxon>
        <taxon>Actinomycetota</taxon>
        <taxon>Actinomycetes</taxon>
        <taxon>Kitasatosporales</taxon>
        <taxon>Streptomycetaceae</taxon>
        <taxon>Streptomyces</taxon>
    </lineage>
</organism>
<dbReference type="Gene3D" id="3.40.50.150">
    <property type="entry name" value="Vaccinia Virus protein VP39"/>
    <property type="match status" value="1"/>
</dbReference>
<keyword evidence="1 6" id="KW-0489">Methyltransferase</keyword>
<dbReference type="RefSeq" id="WP_276109449.1">
    <property type="nucleotide sequence ID" value="NZ_JARJBB010000006.1"/>
</dbReference>
<dbReference type="InterPro" id="IPR001077">
    <property type="entry name" value="COMT_C"/>
</dbReference>
<accession>A0ABT6A625</accession>
<dbReference type="PANTHER" id="PTHR43712">
    <property type="entry name" value="PUTATIVE (AFU_ORTHOLOGUE AFUA_4G14580)-RELATED"/>
    <property type="match status" value="1"/>
</dbReference>
<dbReference type="InterPro" id="IPR029063">
    <property type="entry name" value="SAM-dependent_MTases_sf"/>
</dbReference>
<dbReference type="Gene3D" id="1.10.10.10">
    <property type="entry name" value="Winged helix-like DNA-binding domain superfamily/Winged helix DNA-binding domain"/>
    <property type="match status" value="1"/>
</dbReference>
<evidence type="ECO:0000313" key="7">
    <source>
        <dbReference type="Proteomes" id="UP001221150"/>
    </source>
</evidence>
<evidence type="ECO:0000256" key="3">
    <source>
        <dbReference type="ARBA" id="ARBA00022691"/>
    </source>
</evidence>
<dbReference type="InterPro" id="IPR036390">
    <property type="entry name" value="WH_DNA-bd_sf"/>
</dbReference>
<feature type="domain" description="O-methyltransferase C-terminal" evidence="4">
    <location>
        <begin position="112"/>
        <end position="312"/>
    </location>
</feature>
<dbReference type="SUPFAM" id="SSF53335">
    <property type="entry name" value="S-adenosyl-L-methionine-dependent methyltransferases"/>
    <property type="match status" value="1"/>
</dbReference>
<keyword evidence="7" id="KW-1185">Reference proteome</keyword>
<sequence length="336" mass="35462">MSAPPWSRELLRKSDLITPMAIRVAATLRLSDHLAGGAVTAEALARAAQVDPAALRRLLGHLVTAGIYRERPGGRYEPTSLGEQLRGDVEGSGRDWLGLDGPTGRGELAFFRLLDAVRTGAPVYETLYGRDFWTDVEADPAQAEAFGSRMAASMRWVTPALLAQGDWRGVRHVVDVGGGSGALLAAVVAAAPGARGTLVDLPGPARAAEADFAEAGLSDRCRAVAGSFFDPLPAGADAYLLANVLLNWPDDRAVAVLRRCAEAVAAGGRVMVVEGLLDVQRDQTDLDLRMLVYLGGQMRTSGDLRDLGEAAGLTLRRVTGLGPVRSLVEFTAARSA</sequence>
<dbReference type="Pfam" id="PF08100">
    <property type="entry name" value="Dimerisation"/>
    <property type="match status" value="1"/>
</dbReference>
<evidence type="ECO:0000256" key="1">
    <source>
        <dbReference type="ARBA" id="ARBA00022603"/>
    </source>
</evidence>
<evidence type="ECO:0000259" key="5">
    <source>
        <dbReference type="Pfam" id="PF08100"/>
    </source>
</evidence>
<evidence type="ECO:0000259" key="4">
    <source>
        <dbReference type="Pfam" id="PF00891"/>
    </source>
</evidence>